<dbReference type="Proteomes" id="UP001610444">
    <property type="component" value="Unassembled WGS sequence"/>
</dbReference>
<proteinExistence type="predicted"/>
<name>A0ABR4JFB2_9EURO</name>
<accession>A0ABR4JFB2</accession>
<dbReference type="GeneID" id="98152926"/>
<dbReference type="EMBL" id="JBFXLR010000085">
    <property type="protein sequence ID" value="KAL2838427.1"/>
    <property type="molecule type" value="Genomic_DNA"/>
</dbReference>
<evidence type="ECO:0000256" key="1">
    <source>
        <dbReference type="SAM" id="SignalP"/>
    </source>
</evidence>
<reference evidence="2 3" key="1">
    <citation type="submission" date="2024-07" db="EMBL/GenBank/DDBJ databases">
        <title>Section-level genome sequencing and comparative genomics of Aspergillus sections Usti and Cavernicolus.</title>
        <authorList>
            <consortium name="Lawrence Berkeley National Laboratory"/>
            <person name="Nybo J.L."/>
            <person name="Vesth T.C."/>
            <person name="Theobald S."/>
            <person name="Frisvad J.C."/>
            <person name="Larsen T.O."/>
            <person name="Kjaerboelling I."/>
            <person name="Rothschild-Mancinelli K."/>
            <person name="Lyhne E.K."/>
            <person name="Kogle M.E."/>
            <person name="Barry K."/>
            <person name="Clum A."/>
            <person name="Na H."/>
            <person name="Ledsgaard L."/>
            <person name="Lin J."/>
            <person name="Lipzen A."/>
            <person name="Kuo A."/>
            <person name="Riley R."/>
            <person name="Mondo S."/>
            <person name="LaButti K."/>
            <person name="Haridas S."/>
            <person name="Pangalinan J."/>
            <person name="Salamov A.A."/>
            <person name="Simmons B.A."/>
            <person name="Magnuson J.K."/>
            <person name="Chen J."/>
            <person name="Drula E."/>
            <person name="Henrissat B."/>
            <person name="Wiebenga A."/>
            <person name="Lubbers R.J."/>
            <person name="Gomes A.C."/>
            <person name="Macurrencykelacurrency M.R."/>
            <person name="Stajich J."/>
            <person name="Grigoriev I.V."/>
            <person name="Mortensen U.H."/>
            <person name="De vries R.P."/>
            <person name="Baker S.E."/>
            <person name="Andersen M.R."/>
        </authorList>
    </citation>
    <scope>NUCLEOTIDE SEQUENCE [LARGE SCALE GENOMIC DNA]</scope>
    <source>
        <strain evidence="2 3">CBS 756.74</strain>
    </source>
</reference>
<gene>
    <name evidence="2" type="ORF">BJX68DRAFT_213496</name>
</gene>
<keyword evidence="1" id="KW-0732">Signal</keyword>
<dbReference type="RefSeq" id="XP_070893021.1">
    <property type="nucleotide sequence ID" value="XM_071037762.1"/>
</dbReference>
<sequence length="151" mass="16529">MKFILSALLLLALTHSVSSSPAEKRDGEDKPRCRVRISILSRSLSSYLSSFAIRFAHIFVSYITNHSRQTHTIPTAAQPVPTRTASVKARGRSPALIHSSVSLGVSVMRGSIGIARATASPRTSARRAMIVGLSCRMLIRRFYVHLGLEDI</sequence>
<evidence type="ECO:0000313" key="3">
    <source>
        <dbReference type="Proteomes" id="UP001610444"/>
    </source>
</evidence>
<protein>
    <recommendedName>
        <fullName evidence="4">Secreted protein</fullName>
    </recommendedName>
</protein>
<feature type="signal peptide" evidence="1">
    <location>
        <begin position="1"/>
        <end position="19"/>
    </location>
</feature>
<feature type="chain" id="PRO_5047208510" description="Secreted protein" evidence="1">
    <location>
        <begin position="20"/>
        <end position="151"/>
    </location>
</feature>
<comment type="caution">
    <text evidence="2">The sequence shown here is derived from an EMBL/GenBank/DDBJ whole genome shotgun (WGS) entry which is preliminary data.</text>
</comment>
<evidence type="ECO:0000313" key="2">
    <source>
        <dbReference type="EMBL" id="KAL2838427.1"/>
    </source>
</evidence>
<organism evidence="2 3">
    <name type="scientific">Aspergillus pseudodeflectus</name>
    <dbReference type="NCBI Taxonomy" id="176178"/>
    <lineage>
        <taxon>Eukaryota</taxon>
        <taxon>Fungi</taxon>
        <taxon>Dikarya</taxon>
        <taxon>Ascomycota</taxon>
        <taxon>Pezizomycotina</taxon>
        <taxon>Eurotiomycetes</taxon>
        <taxon>Eurotiomycetidae</taxon>
        <taxon>Eurotiales</taxon>
        <taxon>Aspergillaceae</taxon>
        <taxon>Aspergillus</taxon>
        <taxon>Aspergillus subgen. Nidulantes</taxon>
    </lineage>
</organism>
<evidence type="ECO:0008006" key="4">
    <source>
        <dbReference type="Google" id="ProtNLM"/>
    </source>
</evidence>
<keyword evidence="3" id="KW-1185">Reference proteome</keyword>